<comment type="caution">
    <text evidence="1">The sequence shown here is derived from an EMBL/GenBank/DDBJ whole genome shotgun (WGS) entry which is preliminary data.</text>
</comment>
<dbReference type="EMBL" id="CAJVPT010060269">
    <property type="protein sequence ID" value="CAG8763410.1"/>
    <property type="molecule type" value="Genomic_DNA"/>
</dbReference>
<evidence type="ECO:0000313" key="1">
    <source>
        <dbReference type="EMBL" id="CAG8763410.1"/>
    </source>
</evidence>
<accession>A0ACA9QRC2</accession>
<protein>
    <submittedName>
        <fullName evidence="1">11421_t:CDS:1</fullName>
    </submittedName>
</protein>
<feature type="non-terminal residue" evidence="1">
    <location>
        <position position="1"/>
    </location>
</feature>
<name>A0ACA9QRC2_9GLOM</name>
<sequence>EVGHGVVYVDVPSDVEDFGLAFGKALNFAFEEWISFAQQLTRKLGNTNSG</sequence>
<gene>
    <name evidence="1" type="ORF">ACOLOM_LOCUS13312</name>
</gene>
<reference evidence="1" key="1">
    <citation type="submission" date="2021-06" db="EMBL/GenBank/DDBJ databases">
        <authorList>
            <person name="Kallberg Y."/>
            <person name="Tangrot J."/>
            <person name="Rosling A."/>
        </authorList>
    </citation>
    <scope>NUCLEOTIDE SEQUENCE</scope>
    <source>
        <strain evidence="1">CL356</strain>
    </source>
</reference>
<proteinExistence type="predicted"/>
<feature type="non-terminal residue" evidence="1">
    <location>
        <position position="50"/>
    </location>
</feature>
<organism evidence="1 2">
    <name type="scientific">Acaulospora colombiana</name>
    <dbReference type="NCBI Taxonomy" id="27376"/>
    <lineage>
        <taxon>Eukaryota</taxon>
        <taxon>Fungi</taxon>
        <taxon>Fungi incertae sedis</taxon>
        <taxon>Mucoromycota</taxon>
        <taxon>Glomeromycotina</taxon>
        <taxon>Glomeromycetes</taxon>
        <taxon>Diversisporales</taxon>
        <taxon>Acaulosporaceae</taxon>
        <taxon>Acaulospora</taxon>
    </lineage>
</organism>
<dbReference type="Proteomes" id="UP000789525">
    <property type="component" value="Unassembled WGS sequence"/>
</dbReference>
<evidence type="ECO:0000313" key="2">
    <source>
        <dbReference type="Proteomes" id="UP000789525"/>
    </source>
</evidence>
<keyword evidence="2" id="KW-1185">Reference proteome</keyword>